<sequence>MKRAILRKLKRNRLINGVRRVLYATTYYNPKYLQILKWGFSSKEDTNYTYELKDGNVRYLAQTIAAVTGEPFARVMGYIEEAQHDKELENHVVEAIKSSPYTAFADFRTGFAKRLGWYAFVRILKPRVIVETGIDKGLGAVILCAGLLRNKAEGHEGEYYGTDINPEAGYLLTGKYKAVGHILYGDSIKSLQSFDRQIDLFINDSDHSATYEYNEYQTIKPLLTEKGVILGDNSHVTDKLSQFSIENGRNFVFFREEPREHWYPGGGIGISY</sequence>
<proteinExistence type="predicted"/>
<dbReference type="RefSeq" id="WP_015811683.1">
    <property type="nucleotide sequence ID" value="NC_013037.1"/>
</dbReference>
<name>C6VYS6_DYAFD</name>
<protein>
    <recommendedName>
        <fullName evidence="3">Class I SAM-dependent methyltransferase</fullName>
    </recommendedName>
</protein>
<evidence type="ECO:0000313" key="2">
    <source>
        <dbReference type="Proteomes" id="UP000002011"/>
    </source>
</evidence>
<dbReference type="STRING" id="471854.Dfer_2209"/>
<organism evidence="1 2">
    <name type="scientific">Dyadobacter fermentans (strain ATCC 700827 / DSM 18053 / CIP 107007 / KCTC 52180 / NS114)</name>
    <dbReference type="NCBI Taxonomy" id="471854"/>
    <lineage>
        <taxon>Bacteria</taxon>
        <taxon>Pseudomonadati</taxon>
        <taxon>Bacteroidota</taxon>
        <taxon>Cytophagia</taxon>
        <taxon>Cytophagales</taxon>
        <taxon>Spirosomataceae</taxon>
        <taxon>Dyadobacter</taxon>
    </lineage>
</organism>
<dbReference type="Gene3D" id="3.40.50.150">
    <property type="entry name" value="Vaccinia Virus protein VP39"/>
    <property type="match status" value="1"/>
</dbReference>
<dbReference type="Pfam" id="PF13578">
    <property type="entry name" value="Methyltransf_24"/>
    <property type="match status" value="1"/>
</dbReference>
<dbReference type="KEGG" id="dfe:Dfer_2209"/>
<dbReference type="SUPFAM" id="SSF53335">
    <property type="entry name" value="S-adenosyl-L-methionine-dependent methyltransferases"/>
    <property type="match status" value="1"/>
</dbReference>
<evidence type="ECO:0000313" key="1">
    <source>
        <dbReference type="EMBL" id="ACT93431.1"/>
    </source>
</evidence>
<reference evidence="1 2" key="1">
    <citation type="journal article" date="2009" name="Stand. Genomic Sci.">
        <title>Complete genome sequence of Dyadobacter fermentans type strain (NS114).</title>
        <authorList>
            <person name="Lang E."/>
            <person name="Lapidus A."/>
            <person name="Chertkov O."/>
            <person name="Brettin T."/>
            <person name="Detter J.C."/>
            <person name="Han C."/>
            <person name="Copeland A."/>
            <person name="Glavina Del Rio T."/>
            <person name="Nolan M."/>
            <person name="Chen F."/>
            <person name="Lucas S."/>
            <person name="Tice H."/>
            <person name="Cheng J.F."/>
            <person name="Land M."/>
            <person name="Hauser L."/>
            <person name="Chang Y.J."/>
            <person name="Jeffries C.D."/>
            <person name="Kopitz M."/>
            <person name="Bruce D."/>
            <person name="Goodwin L."/>
            <person name="Pitluck S."/>
            <person name="Ovchinnikova G."/>
            <person name="Pati A."/>
            <person name="Ivanova N."/>
            <person name="Mavrommatis K."/>
            <person name="Chen A."/>
            <person name="Palaniappan K."/>
            <person name="Chain P."/>
            <person name="Bristow J."/>
            <person name="Eisen J.A."/>
            <person name="Markowitz V."/>
            <person name="Hugenholtz P."/>
            <person name="Goker M."/>
            <person name="Rohde M."/>
            <person name="Kyrpides N.C."/>
            <person name="Klenk H.P."/>
        </authorList>
    </citation>
    <scope>NUCLEOTIDE SEQUENCE [LARGE SCALE GENOMIC DNA]</scope>
    <source>
        <strain evidence="2">ATCC 700827 / DSM 18053 / CIP 107007 / KCTC 52180 / NS114</strain>
    </source>
</reference>
<dbReference type="AlphaFoldDB" id="C6VYS6"/>
<keyword evidence="2" id="KW-1185">Reference proteome</keyword>
<gene>
    <name evidence="1" type="ordered locus">Dfer_2209</name>
</gene>
<dbReference type="eggNOG" id="COG4122">
    <property type="taxonomic scope" value="Bacteria"/>
</dbReference>
<dbReference type="InterPro" id="IPR029063">
    <property type="entry name" value="SAM-dependent_MTases_sf"/>
</dbReference>
<dbReference type="EMBL" id="CP001619">
    <property type="protein sequence ID" value="ACT93431.1"/>
    <property type="molecule type" value="Genomic_DNA"/>
</dbReference>
<dbReference type="Proteomes" id="UP000002011">
    <property type="component" value="Chromosome"/>
</dbReference>
<dbReference type="HOGENOM" id="CLU_971968_0_0_10"/>
<accession>C6VYS6</accession>
<evidence type="ECO:0008006" key="3">
    <source>
        <dbReference type="Google" id="ProtNLM"/>
    </source>
</evidence>
<dbReference type="OrthoDB" id="9799672at2"/>